<dbReference type="InterPro" id="IPR005055">
    <property type="entry name" value="A10/PebIII"/>
</dbReference>
<dbReference type="SUPFAM" id="SSF100910">
    <property type="entry name" value="Chemosensory protein Csp2"/>
    <property type="match status" value="1"/>
</dbReference>
<dbReference type="InParanoid" id="E2APN4"/>
<dbReference type="Pfam" id="PF03392">
    <property type="entry name" value="OS-D"/>
    <property type="match status" value="1"/>
</dbReference>
<keyword evidence="1" id="KW-0732">Signal</keyword>
<dbReference type="KEGG" id="cfo:105254676"/>
<dbReference type="PANTHER" id="PTHR11257">
    <property type="entry name" value="CHEMOSENSORY PROTEIN-RELATED"/>
    <property type="match status" value="1"/>
</dbReference>
<accession>E2APN4</accession>
<dbReference type="OrthoDB" id="8183954at2759"/>
<feature type="chain" id="PRO_5003157457" evidence="1">
    <location>
        <begin position="21"/>
        <end position="126"/>
    </location>
</feature>
<proteinExistence type="predicted"/>
<dbReference type="AlphaFoldDB" id="E2APN4"/>
<dbReference type="InterPro" id="IPR036682">
    <property type="entry name" value="OS_D_A10/PebIII_sf"/>
</dbReference>
<keyword evidence="3" id="KW-1185">Reference proteome</keyword>
<sequence length="126" mass="14532">MKLAFLLLLSSFVFFGLVSGTENYTDIYDNVDIDAVLNSDRLLNQYLDCILEKGSCTADARSLKRILPEAVATICEKCNLKQRQGARKIGNHLKKYKPELWTRFLEKYDPNKEYVANFEQFLAQVE</sequence>
<organism evidence="3">
    <name type="scientific">Camponotus floridanus</name>
    <name type="common">Florida carpenter ant</name>
    <dbReference type="NCBI Taxonomy" id="104421"/>
    <lineage>
        <taxon>Eukaryota</taxon>
        <taxon>Metazoa</taxon>
        <taxon>Ecdysozoa</taxon>
        <taxon>Arthropoda</taxon>
        <taxon>Hexapoda</taxon>
        <taxon>Insecta</taxon>
        <taxon>Pterygota</taxon>
        <taxon>Neoptera</taxon>
        <taxon>Endopterygota</taxon>
        <taxon>Hymenoptera</taxon>
        <taxon>Apocrita</taxon>
        <taxon>Aculeata</taxon>
        <taxon>Formicoidea</taxon>
        <taxon>Formicidae</taxon>
        <taxon>Formicinae</taxon>
        <taxon>Camponotus</taxon>
    </lineage>
</organism>
<dbReference type="EMBL" id="GL441572">
    <property type="protein sequence ID" value="EFN64585.1"/>
    <property type="molecule type" value="Genomic_DNA"/>
</dbReference>
<reference evidence="2 3" key="1">
    <citation type="journal article" date="2010" name="Science">
        <title>Genomic comparison of the ants Camponotus floridanus and Harpegnathos saltator.</title>
        <authorList>
            <person name="Bonasio R."/>
            <person name="Zhang G."/>
            <person name="Ye C."/>
            <person name="Mutti N.S."/>
            <person name="Fang X."/>
            <person name="Qin N."/>
            <person name="Donahue G."/>
            <person name="Yang P."/>
            <person name="Li Q."/>
            <person name="Li C."/>
            <person name="Zhang P."/>
            <person name="Huang Z."/>
            <person name="Berger S.L."/>
            <person name="Reinberg D."/>
            <person name="Wang J."/>
            <person name="Liebig J."/>
        </authorList>
    </citation>
    <scope>NUCLEOTIDE SEQUENCE [LARGE SCALE GENOMIC DNA]</scope>
    <source>
        <strain evidence="3">C129</strain>
    </source>
</reference>
<feature type="signal peptide" evidence="1">
    <location>
        <begin position="1"/>
        <end position="20"/>
    </location>
</feature>
<evidence type="ECO:0000256" key="1">
    <source>
        <dbReference type="SAM" id="SignalP"/>
    </source>
</evidence>
<dbReference type="PANTHER" id="PTHR11257:SF13">
    <property type="entry name" value="GEO07322P1"/>
    <property type="match status" value="1"/>
</dbReference>
<gene>
    <name evidence="2" type="ORF">EAG_13094</name>
</gene>
<dbReference type="OMA" id="YDDFDIQ"/>
<dbReference type="Gene3D" id="1.10.2080.10">
    <property type="entry name" value="Insect odorant-binding protein A10/Ejaculatory bulb-specific protein 3"/>
    <property type="match status" value="1"/>
</dbReference>
<protein>
    <submittedName>
        <fullName evidence="2">Ejaculatory bulb-specific protein 3</fullName>
    </submittedName>
</protein>
<dbReference type="Proteomes" id="UP000000311">
    <property type="component" value="Unassembled WGS sequence"/>
</dbReference>
<evidence type="ECO:0000313" key="2">
    <source>
        <dbReference type="EMBL" id="EFN64585.1"/>
    </source>
</evidence>
<name>E2APN4_CAMFO</name>
<evidence type="ECO:0000313" key="3">
    <source>
        <dbReference type="Proteomes" id="UP000000311"/>
    </source>
</evidence>